<accession>A0A840E231</accession>
<evidence type="ECO:0000313" key="9">
    <source>
        <dbReference type="EMBL" id="MBB4079624.1"/>
    </source>
</evidence>
<dbReference type="InterPro" id="IPR007627">
    <property type="entry name" value="RNA_pol_sigma70_r2"/>
</dbReference>
<dbReference type="SUPFAM" id="SSF88946">
    <property type="entry name" value="Sigma2 domain of RNA polymerase sigma factors"/>
    <property type="match status" value="1"/>
</dbReference>
<evidence type="ECO:0000256" key="5">
    <source>
        <dbReference type="ARBA" id="ARBA00023163"/>
    </source>
</evidence>
<dbReference type="InterPro" id="IPR039425">
    <property type="entry name" value="RNA_pol_sigma-70-like"/>
</dbReference>
<reference evidence="9 10" key="1">
    <citation type="submission" date="2020-08" db="EMBL/GenBank/DDBJ databases">
        <title>Genomic Encyclopedia of Type Strains, Phase IV (KMG-IV): sequencing the most valuable type-strain genomes for metagenomic binning, comparative biology and taxonomic classification.</title>
        <authorList>
            <person name="Goeker M."/>
        </authorList>
    </citation>
    <scope>NUCLEOTIDE SEQUENCE [LARGE SCALE GENOMIC DNA]</scope>
    <source>
        <strain evidence="9 10">DSM 105137</strain>
    </source>
</reference>
<evidence type="ECO:0000256" key="4">
    <source>
        <dbReference type="ARBA" id="ARBA00023125"/>
    </source>
</evidence>
<dbReference type="RefSeq" id="WP_183495861.1">
    <property type="nucleotide sequence ID" value="NZ_JACIFF010000005.1"/>
</dbReference>
<dbReference type="Gene3D" id="1.10.1740.10">
    <property type="match status" value="1"/>
</dbReference>
<dbReference type="InterPro" id="IPR013325">
    <property type="entry name" value="RNA_pol_sigma_r2"/>
</dbReference>
<keyword evidence="3 6" id="KW-0731">Sigma factor</keyword>
<dbReference type="InterPro" id="IPR000838">
    <property type="entry name" value="RNA_pol_sigma70_ECF_CS"/>
</dbReference>
<dbReference type="GO" id="GO:0016987">
    <property type="term" value="F:sigma factor activity"/>
    <property type="evidence" value="ECO:0007669"/>
    <property type="project" value="UniProtKB-KW"/>
</dbReference>
<keyword evidence="5 6" id="KW-0804">Transcription</keyword>
<gene>
    <name evidence="9" type="ORF">GGR28_002249</name>
</gene>
<dbReference type="PROSITE" id="PS01063">
    <property type="entry name" value="SIGMA70_ECF"/>
    <property type="match status" value="1"/>
</dbReference>
<evidence type="ECO:0000256" key="2">
    <source>
        <dbReference type="ARBA" id="ARBA00023015"/>
    </source>
</evidence>
<dbReference type="PANTHER" id="PTHR43133:SF8">
    <property type="entry name" value="RNA POLYMERASE SIGMA FACTOR HI_1459-RELATED"/>
    <property type="match status" value="1"/>
</dbReference>
<feature type="domain" description="RNA polymerase sigma factor 70 region 4 type 2" evidence="8">
    <location>
        <begin position="123"/>
        <end position="174"/>
    </location>
</feature>
<dbReference type="InterPro" id="IPR013249">
    <property type="entry name" value="RNA_pol_sigma70_r4_t2"/>
</dbReference>
<evidence type="ECO:0000256" key="3">
    <source>
        <dbReference type="ARBA" id="ARBA00023082"/>
    </source>
</evidence>
<feature type="domain" description="RNA polymerase sigma-70 region 2" evidence="7">
    <location>
        <begin position="24"/>
        <end position="91"/>
    </location>
</feature>
<organism evidence="9 10">
    <name type="scientific">Neolewinella aquimaris</name>
    <dbReference type="NCBI Taxonomy" id="1835722"/>
    <lineage>
        <taxon>Bacteria</taxon>
        <taxon>Pseudomonadati</taxon>
        <taxon>Bacteroidota</taxon>
        <taxon>Saprospiria</taxon>
        <taxon>Saprospirales</taxon>
        <taxon>Lewinellaceae</taxon>
        <taxon>Neolewinella</taxon>
    </lineage>
</organism>
<dbReference type="CDD" id="cd06171">
    <property type="entry name" value="Sigma70_r4"/>
    <property type="match status" value="1"/>
</dbReference>
<dbReference type="NCBIfam" id="TIGR02937">
    <property type="entry name" value="sigma70-ECF"/>
    <property type="match status" value="1"/>
</dbReference>
<evidence type="ECO:0000259" key="7">
    <source>
        <dbReference type="Pfam" id="PF04542"/>
    </source>
</evidence>
<dbReference type="AlphaFoldDB" id="A0A840E231"/>
<dbReference type="PANTHER" id="PTHR43133">
    <property type="entry name" value="RNA POLYMERASE ECF-TYPE SIGMA FACTO"/>
    <property type="match status" value="1"/>
</dbReference>
<dbReference type="GO" id="GO:0003677">
    <property type="term" value="F:DNA binding"/>
    <property type="evidence" value="ECO:0007669"/>
    <property type="project" value="UniProtKB-KW"/>
</dbReference>
<dbReference type="InterPro" id="IPR013324">
    <property type="entry name" value="RNA_pol_sigma_r3/r4-like"/>
</dbReference>
<dbReference type="Gene3D" id="1.10.10.10">
    <property type="entry name" value="Winged helix-like DNA-binding domain superfamily/Winged helix DNA-binding domain"/>
    <property type="match status" value="1"/>
</dbReference>
<proteinExistence type="inferred from homology"/>
<keyword evidence="10" id="KW-1185">Reference proteome</keyword>
<evidence type="ECO:0000256" key="1">
    <source>
        <dbReference type="ARBA" id="ARBA00010641"/>
    </source>
</evidence>
<dbReference type="InterPro" id="IPR036388">
    <property type="entry name" value="WH-like_DNA-bd_sf"/>
</dbReference>
<comment type="similarity">
    <text evidence="1 6">Belongs to the sigma-70 factor family. ECF subfamily.</text>
</comment>
<evidence type="ECO:0000256" key="6">
    <source>
        <dbReference type="RuleBase" id="RU000716"/>
    </source>
</evidence>
<keyword evidence="2 6" id="KW-0805">Transcription regulation</keyword>
<dbReference type="Pfam" id="PF04542">
    <property type="entry name" value="Sigma70_r2"/>
    <property type="match status" value="1"/>
</dbReference>
<keyword evidence="4 6" id="KW-0238">DNA-binding</keyword>
<dbReference type="EMBL" id="JACIFF010000005">
    <property type="protein sequence ID" value="MBB4079624.1"/>
    <property type="molecule type" value="Genomic_DNA"/>
</dbReference>
<name>A0A840E231_9BACT</name>
<dbReference type="SUPFAM" id="SSF88659">
    <property type="entry name" value="Sigma3 and sigma4 domains of RNA polymerase sigma factors"/>
    <property type="match status" value="1"/>
</dbReference>
<dbReference type="Pfam" id="PF08281">
    <property type="entry name" value="Sigma70_r4_2"/>
    <property type="match status" value="1"/>
</dbReference>
<comment type="caution">
    <text evidence="9">The sequence shown here is derived from an EMBL/GenBank/DDBJ whole genome shotgun (WGS) entry which is preliminary data.</text>
</comment>
<dbReference type="InterPro" id="IPR014284">
    <property type="entry name" value="RNA_pol_sigma-70_dom"/>
</dbReference>
<evidence type="ECO:0000313" key="10">
    <source>
        <dbReference type="Proteomes" id="UP000576209"/>
    </source>
</evidence>
<protein>
    <recommendedName>
        <fullName evidence="6">RNA polymerase sigma factor</fullName>
    </recommendedName>
</protein>
<sequence length="186" mass="21200">MTEVTDQELIAGIAAQDAEALRALYHRHNARVYNTALSYLQDTSDAEEVTQDVFAKAWRAAATFKSESQVTTWLYRITVNTALTALDKRRRQRGIFGALSATRDPPDFYHPGVQLEERETSRALFAAIYRLPPRQKTAFVLSYVEELPRQQVAEVMELTLKAIEGLLMRAKKSLKTYLHAEYPHRG</sequence>
<dbReference type="Proteomes" id="UP000576209">
    <property type="component" value="Unassembled WGS sequence"/>
</dbReference>
<dbReference type="GO" id="GO:0006352">
    <property type="term" value="P:DNA-templated transcription initiation"/>
    <property type="evidence" value="ECO:0007669"/>
    <property type="project" value="InterPro"/>
</dbReference>
<evidence type="ECO:0000259" key="8">
    <source>
        <dbReference type="Pfam" id="PF08281"/>
    </source>
</evidence>